<protein>
    <recommendedName>
        <fullName evidence="9">Dihydrofolate synthase/folylpolyglutamate synthase</fullName>
        <ecNumber evidence="7">6.3.2.12</ecNumber>
        <ecNumber evidence="8">6.3.2.17</ecNumber>
    </recommendedName>
    <alternativeName>
        <fullName evidence="18">Folylpoly-gamma-glutamate synthetase-dihydrofolate synthetase</fullName>
    </alternativeName>
    <alternativeName>
        <fullName evidence="16">Folylpolyglutamate synthetase</fullName>
    </alternativeName>
    <alternativeName>
        <fullName evidence="17">Tetrahydrofolylpolyglutamate synthase</fullName>
    </alternativeName>
</protein>
<dbReference type="FunFam" id="3.40.1190.10:FF:000004">
    <property type="entry name" value="Dihydrofolate synthase/folylpolyglutamate synthase"/>
    <property type="match status" value="1"/>
</dbReference>
<dbReference type="GO" id="GO:0004326">
    <property type="term" value="F:tetrahydrofolylpolyglutamate synthase activity"/>
    <property type="evidence" value="ECO:0007669"/>
    <property type="project" value="UniProtKB-EC"/>
</dbReference>
<dbReference type="PANTHER" id="PTHR11136:SF0">
    <property type="entry name" value="DIHYDROFOLATE SYNTHETASE-RELATED"/>
    <property type="match status" value="1"/>
</dbReference>
<dbReference type="RefSeq" id="WP_107866565.1">
    <property type="nucleotide sequence ID" value="NZ_QAON01000015.1"/>
</dbReference>
<dbReference type="NCBIfam" id="TIGR01499">
    <property type="entry name" value="folC"/>
    <property type="match status" value="1"/>
</dbReference>
<keyword evidence="14" id="KW-0460">Magnesium</keyword>
<dbReference type="UniPathway" id="UPA00077">
    <property type="reaction ID" value="UER00157"/>
</dbReference>
<comment type="catalytic activity">
    <reaction evidence="19">
        <text>(6S)-5,6,7,8-tetrahydrofolyl-(gamma-L-Glu)(n) + L-glutamate + ATP = (6S)-5,6,7,8-tetrahydrofolyl-(gamma-L-Glu)(n+1) + ADP + phosphate + H(+)</text>
        <dbReference type="Rhea" id="RHEA:10580"/>
        <dbReference type="Rhea" id="RHEA-COMP:14738"/>
        <dbReference type="Rhea" id="RHEA-COMP:14740"/>
        <dbReference type="ChEBI" id="CHEBI:15378"/>
        <dbReference type="ChEBI" id="CHEBI:29985"/>
        <dbReference type="ChEBI" id="CHEBI:30616"/>
        <dbReference type="ChEBI" id="CHEBI:43474"/>
        <dbReference type="ChEBI" id="CHEBI:141005"/>
        <dbReference type="ChEBI" id="CHEBI:456216"/>
        <dbReference type="EC" id="6.3.2.17"/>
    </reaction>
</comment>
<dbReference type="GO" id="GO:0005737">
    <property type="term" value="C:cytoplasm"/>
    <property type="evidence" value="ECO:0007669"/>
    <property type="project" value="TreeGrafter"/>
</dbReference>
<evidence type="ECO:0000256" key="3">
    <source>
        <dbReference type="ARBA" id="ARBA00004799"/>
    </source>
</evidence>
<dbReference type="InterPro" id="IPR001645">
    <property type="entry name" value="Folylpolyglutamate_synth"/>
</dbReference>
<comment type="pathway">
    <text evidence="4">Cofactor biosynthesis; tetrahydrofolylpolyglutamate biosynthesis.</text>
</comment>
<feature type="domain" description="Mur ligase central" evidence="25">
    <location>
        <begin position="49"/>
        <end position="225"/>
    </location>
</feature>
<evidence type="ECO:0000256" key="15">
    <source>
        <dbReference type="ARBA" id="ARBA00022909"/>
    </source>
</evidence>
<keyword evidence="13 23" id="KW-0067">ATP-binding</keyword>
<keyword evidence="10 23" id="KW-0436">Ligase</keyword>
<dbReference type="InterPro" id="IPR004101">
    <property type="entry name" value="Mur_ligase_C"/>
</dbReference>
<keyword evidence="12 23" id="KW-0547">Nucleotide-binding</keyword>
<evidence type="ECO:0000256" key="7">
    <source>
        <dbReference type="ARBA" id="ARBA00013023"/>
    </source>
</evidence>
<dbReference type="InterPro" id="IPR013221">
    <property type="entry name" value="Mur_ligase_cen"/>
</dbReference>
<gene>
    <name evidence="26" type="ORF">C8N29_11542</name>
</gene>
<dbReference type="Proteomes" id="UP000244223">
    <property type="component" value="Unassembled WGS sequence"/>
</dbReference>
<keyword evidence="11" id="KW-0479">Metal-binding</keyword>
<evidence type="ECO:0000256" key="14">
    <source>
        <dbReference type="ARBA" id="ARBA00022842"/>
    </source>
</evidence>
<dbReference type="GO" id="GO:0046654">
    <property type="term" value="P:tetrahydrofolate biosynthetic process"/>
    <property type="evidence" value="ECO:0007669"/>
    <property type="project" value="UniProtKB-UniPathway"/>
</dbReference>
<dbReference type="NCBIfam" id="NF008101">
    <property type="entry name" value="PRK10846.1"/>
    <property type="match status" value="1"/>
</dbReference>
<evidence type="ECO:0000256" key="1">
    <source>
        <dbReference type="ARBA" id="ARBA00001946"/>
    </source>
</evidence>
<evidence type="ECO:0000256" key="23">
    <source>
        <dbReference type="PIRNR" id="PIRNR001563"/>
    </source>
</evidence>
<dbReference type="AlphaFoldDB" id="A0A2T5IVQ2"/>
<evidence type="ECO:0000256" key="22">
    <source>
        <dbReference type="ARBA" id="ARBA00049161"/>
    </source>
</evidence>
<evidence type="ECO:0000256" key="12">
    <source>
        <dbReference type="ARBA" id="ARBA00022741"/>
    </source>
</evidence>
<evidence type="ECO:0000256" key="4">
    <source>
        <dbReference type="ARBA" id="ARBA00005150"/>
    </source>
</evidence>
<dbReference type="EMBL" id="QAON01000015">
    <property type="protein sequence ID" value="PTQ87957.1"/>
    <property type="molecule type" value="Genomic_DNA"/>
</dbReference>
<dbReference type="Pfam" id="PF08245">
    <property type="entry name" value="Mur_ligase_M"/>
    <property type="match status" value="1"/>
</dbReference>
<comment type="caution">
    <text evidence="26">The sequence shown here is derived from an EMBL/GenBank/DDBJ whole genome shotgun (WGS) entry which is preliminary data.</text>
</comment>
<accession>A0A2T5IVQ2</accession>
<dbReference type="EC" id="6.3.2.12" evidence="7"/>
<dbReference type="SUPFAM" id="SSF53244">
    <property type="entry name" value="MurD-like peptide ligases, peptide-binding domain"/>
    <property type="match status" value="1"/>
</dbReference>
<evidence type="ECO:0000256" key="13">
    <source>
        <dbReference type="ARBA" id="ARBA00022840"/>
    </source>
</evidence>
<dbReference type="PIRSF" id="PIRSF001563">
    <property type="entry name" value="Folylpolyglu_synth"/>
    <property type="match status" value="1"/>
</dbReference>
<keyword evidence="15" id="KW-0289">Folate biosynthesis</keyword>
<evidence type="ECO:0000256" key="6">
    <source>
        <dbReference type="ARBA" id="ARBA00011245"/>
    </source>
</evidence>
<dbReference type="GO" id="GO:0005524">
    <property type="term" value="F:ATP binding"/>
    <property type="evidence" value="ECO:0007669"/>
    <property type="project" value="UniProtKB-KW"/>
</dbReference>
<evidence type="ECO:0000259" key="25">
    <source>
        <dbReference type="Pfam" id="PF08245"/>
    </source>
</evidence>
<evidence type="ECO:0000256" key="16">
    <source>
        <dbReference type="ARBA" id="ARBA00030048"/>
    </source>
</evidence>
<dbReference type="InterPro" id="IPR036615">
    <property type="entry name" value="Mur_ligase_C_dom_sf"/>
</dbReference>
<evidence type="ECO:0000256" key="18">
    <source>
        <dbReference type="ARBA" id="ARBA00032510"/>
    </source>
</evidence>
<dbReference type="Gene3D" id="3.40.1190.10">
    <property type="entry name" value="Mur-like, catalytic domain"/>
    <property type="match status" value="1"/>
</dbReference>
<name>A0A2T5IVQ2_9GAMM</name>
<dbReference type="PANTHER" id="PTHR11136">
    <property type="entry name" value="FOLYLPOLYGLUTAMATE SYNTHASE-RELATED"/>
    <property type="match status" value="1"/>
</dbReference>
<sequence length="418" mass="45705">MSLELQTLSDWLRHLEGQHVKSIDMGLERVQRVADELCVCDLGCPVITVAGTNGKGSTVTTLTAIYQQAAYRVGTYTSPHIHLFNERIALNGQMVDDQTLIAAFVQVEAARERAAISLTYFEFTTLAAFYIFQQAKLDIVILEVGLGGRLDAVNIIDADVAVITSIGIDHTDWLGDTREAISREKAGIFRSQRPAICGDSNPPQPLLDYAAELAVPLQRVGQDYRYHVQENSWSWSNNQHHYEGLAIPKLAIANVATALAAVHAAPLVVDAKTIHIAIQQAQLAGRAERIVYHGKEIILDVAHNPHGAAFFMQQLPHASHRTLAVFAMLADKDIAGTLDVCLGMVDEWFIAGLSVPRGTTAQQLAPLLIERGMHIGGTYHSVAAAIRSACQHAQTGDRILVFGSFYTVAHAKQWLQTH</sequence>
<evidence type="ECO:0000256" key="20">
    <source>
        <dbReference type="ARBA" id="ARBA00047808"/>
    </source>
</evidence>
<feature type="domain" description="Mur ligase C-terminal" evidence="24">
    <location>
        <begin position="285"/>
        <end position="405"/>
    </location>
</feature>
<comment type="cofactor">
    <cofactor evidence="1">
        <name>Mg(2+)</name>
        <dbReference type="ChEBI" id="CHEBI:18420"/>
    </cofactor>
</comment>
<dbReference type="OrthoDB" id="9809356at2"/>
<comment type="catalytic activity">
    <reaction evidence="20">
        <text>10-formyltetrahydrofolyl-(gamma-L-Glu)(n) + L-glutamate + ATP = 10-formyltetrahydrofolyl-(gamma-L-Glu)(n+1) + ADP + phosphate + H(+)</text>
        <dbReference type="Rhea" id="RHEA:51904"/>
        <dbReference type="Rhea" id="RHEA-COMP:13088"/>
        <dbReference type="Rhea" id="RHEA-COMP:14300"/>
        <dbReference type="ChEBI" id="CHEBI:15378"/>
        <dbReference type="ChEBI" id="CHEBI:29985"/>
        <dbReference type="ChEBI" id="CHEBI:30616"/>
        <dbReference type="ChEBI" id="CHEBI:43474"/>
        <dbReference type="ChEBI" id="CHEBI:134413"/>
        <dbReference type="ChEBI" id="CHEBI:456216"/>
        <dbReference type="EC" id="6.3.2.17"/>
    </reaction>
</comment>
<proteinExistence type="inferred from homology"/>
<evidence type="ECO:0000256" key="5">
    <source>
        <dbReference type="ARBA" id="ARBA00008276"/>
    </source>
</evidence>
<evidence type="ECO:0000256" key="21">
    <source>
        <dbReference type="ARBA" id="ARBA00049035"/>
    </source>
</evidence>
<evidence type="ECO:0000259" key="24">
    <source>
        <dbReference type="Pfam" id="PF02875"/>
    </source>
</evidence>
<dbReference type="Pfam" id="PF02875">
    <property type="entry name" value="Mur_ligase_C"/>
    <property type="match status" value="1"/>
</dbReference>
<dbReference type="EC" id="6.3.2.17" evidence="8"/>
<comment type="function">
    <text evidence="2">Functions in two distinct reactions of the de novo folate biosynthetic pathway. Catalyzes the addition of a glutamate residue to dihydropteroate (7,8-dihydropteroate or H2Pte) to form dihydrofolate (7,8-dihydrofolate monoglutamate or H2Pte-Glu). Also catalyzes successive additions of L-glutamate to tetrahydrofolate or 10-formyltetrahydrofolate or 5,10-methylenetetrahydrofolate, leading to folylpolyglutamate derivatives.</text>
</comment>
<comment type="catalytic activity">
    <reaction evidence="22">
        <text>7,8-dihydropteroate + L-glutamate + ATP = 7,8-dihydrofolate + ADP + phosphate + H(+)</text>
        <dbReference type="Rhea" id="RHEA:23584"/>
        <dbReference type="ChEBI" id="CHEBI:15378"/>
        <dbReference type="ChEBI" id="CHEBI:17839"/>
        <dbReference type="ChEBI" id="CHEBI:29985"/>
        <dbReference type="ChEBI" id="CHEBI:30616"/>
        <dbReference type="ChEBI" id="CHEBI:43474"/>
        <dbReference type="ChEBI" id="CHEBI:57451"/>
        <dbReference type="ChEBI" id="CHEBI:456216"/>
        <dbReference type="EC" id="6.3.2.12"/>
    </reaction>
</comment>
<dbReference type="Gene3D" id="3.90.190.20">
    <property type="entry name" value="Mur ligase, C-terminal domain"/>
    <property type="match status" value="1"/>
</dbReference>
<reference evidence="26 27" key="1">
    <citation type="submission" date="2018-04" db="EMBL/GenBank/DDBJ databases">
        <title>Genomic Encyclopedia of Archaeal and Bacterial Type Strains, Phase II (KMG-II): from individual species to whole genera.</title>
        <authorList>
            <person name="Goeker M."/>
        </authorList>
    </citation>
    <scope>NUCLEOTIDE SEQUENCE [LARGE SCALE GENOMIC DNA]</scope>
    <source>
        <strain evidence="26 27">DSM 5822</strain>
    </source>
</reference>
<dbReference type="InterPro" id="IPR036565">
    <property type="entry name" value="Mur-like_cat_sf"/>
</dbReference>
<evidence type="ECO:0000256" key="19">
    <source>
        <dbReference type="ARBA" id="ARBA00047493"/>
    </source>
</evidence>
<dbReference type="GO" id="GO:0008841">
    <property type="term" value="F:dihydrofolate synthase activity"/>
    <property type="evidence" value="ECO:0007669"/>
    <property type="project" value="UniProtKB-EC"/>
</dbReference>
<dbReference type="SUPFAM" id="SSF53623">
    <property type="entry name" value="MurD-like peptide ligases, catalytic domain"/>
    <property type="match status" value="1"/>
</dbReference>
<evidence type="ECO:0000256" key="8">
    <source>
        <dbReference type="ARBA" id="ARBA00013025"/>
    </source>
</evidence>
<keyword evidence="27" id="KW-1185">Reference proteome</keyword>
<evidence type="ECO:0000256" key="10">
    <source>
        <dbReference type="ARBA" id="ARBA00022598"/>
    </source>
</evidence>
<comment type="pathway">
    <text evidence="3">Cofactor biosynthesis; tetrahydrofolate biosynthesis; 7,8-dihydrofolate from 2-amino-4-hydroxy-6-hydroxymethyl-7,8-dihydropteridine diphosphate and 4-aminobenzoate: step 2/2.</text>
</comment>
<evidence type="ECO:0000313" key="26">
    <source>
        <dbReference type="EMBL" id="PTQ87957.1"/>
    </source>
</evidence>
<dbReference type="GO" id="GO:0046872">
    <property type="term" value="F:metal ion binding"/>
    <property type="evidence" value="ECO:0007669"/>
    <property type="project" value="UniProtKB-KW"/>
</dbReference>
<organism evidence="26 27">
    <name type="scientific">Agitococcus lubricus</name>
    <dbReference type="NCBI Taxonomy" id="1077255"/>
    <lineage>
        <taxon>Bacteria</taxon>
        <taxon>Pseudomonadati</taxon>
        <taxon>Pseudomonadota</taxon>
        <taxon>Gammaproteobacteria</taxon>
        <taxon>Moraxellales</taxon>
        <taxon>Moraxellaceae</taxon>
        <taxon>Agitococcus</taxon>
    </lineage>
</organism>
<evidence type="ECO:0000256" key="11">
    <source>
        <dbReference type="ARBA" id="ARBA00022723"/>
    </source>
</evidence>
<evidence type="ECO:0000256" key="9">
    <source>
        <dbReference type="ARBA" id="ARBA00019357"/>
    </source>
</evidence>
<evidence type="ECO:0000256" key="2">
    <source>
        <dbReference type="ARBA" id="ARBA00002714"/>
    </source>
</evidence>
<comment type="similarity">
    <text evidence="5 23">Belongs to the folylpolyglutamate synthase family.</text>
</comment>
<comment type="subunit">
    <text evidence="6">Monomer.</text>
</comment>
<dbReference type="GO" id="GO:0046656">
    <property type="term" value="P:folic acid biosynthetic process"/>
    <property type="evidence" value="ECO:0007669"/>
    <property type="project" value="UniProtKB-KW"/>
</dbReference>
<evidence type="ECO:0000256" key="17">
    <source>
        <dbReference type="ARBA" id="ARBA00030592"/>
    </source>
</evidence>
<evidence type="ECO:0000313" key="27">
    <source>
        <dbReference type="Proteomes" id="UP000244223"/>
    </source>
</evidence>
<comment type="catalytic activity">
    <reaction evidence="21">
        <text>(6R)-5,10-methylenetetrahydrofolyl-(gamma-L-Glu)(n) + L-glutamate + ATP = (6R)-5,10-methylenetetrahydrofolyl-(gamma-L-Glu)(n+1) + ADP + phosphate + H(+)</text>
        <dbReference type="Rhea" id="RHEA:51912"/>
        <dbReference type="Rhea" id="RHEA-COMP:13257"/>
        <dbReference type="Rhea" id="RHEA-COMP:13258"/>
        <dbReference type="ChEBI" id="CHEBI:15378"/>
        <dbReference type="ChEBI" id="CHEBI:29985"/>
        <dbReference type="ChEBI" id="CHEBI:30616"/>
        <dbReference type="ChEBI" id="CHEBI:43474"/>
        <dbReference type="ChEBI" id="CHEBI:136572"/>
        <dbReference type="ChEBI" id="CHEBI:456216"/>
        <dbReference type="EC" id="6.3.2.17"/>
    </reaction>
</comment>